<accession>A0A1S2LDR5</accession>
<evidence type="ECO:0000256" key="1">
    <source>
        <dbReference type="SAM" id="Coils"/>
    </source>
</evidence>
<feature type="coiled-coil region" evidence="1">
    <location>
        <begin position="133"/>
        <end position="192"/>
    </location>
</feature>
<dbReference type="AlphaFoldDB" id="A0A1S2LDR5"/>
<dbReference type="Proteomes" id="UP000180098">
    <property type="component" value="Unassembled WGS sequence"/>
</dbReference>
<evidence type="ECO:0000313" key="2">
    <source>
        <dbReference type="EMBL" id="OIJ10649.1"/>
    </source>
</evidence>
<protein>
    <submittedName>
        <fullName evidence="2">Uncharacterized protein</fullName>
    </submittedName>
</protein>
<sequence>MEKFLKFFLIISLVLNVFLLFQLNSEKNDVVSEDLRYASISYGISNLSDHFDSISNTFEFYGAGELPSEKELLLIEQAIDTHTNNIRNTRSHLVHALTFNNMSYIDEFEETLLNIEKLLGDFVYGGPFYKSEMETVQELLNSASQTIKQTKEQSTSQAINQRKAKEISDEMIESITEELIKINEQINSIYQKRS</sequence>
<gene>
    <name evidence="2" type="ORF">BKP35_13245</name>
</gene>
<dbReference type="EMBL" id="MLQQ01000039">
    <property type="protein sequence ID" value="OIJ10649.1"/>
    <property type="molecule type" value="Genomic_DNA"/>
</dbReference>
<dbReference type="OrthoDB" id="9794322at2"/>
<organism evidence="2 3">
    <name type="scientific">Anaerobacillus arseniciselenatis</name>
    <dbReference type="NCBI Taxonomy" id="85682"/>
    <lineage>
        <taxon>Bacteria</taxon>
        <taxon>Bacillati</taxon>
        <taxon>Bacillota</taxon>
        <taxon>Bacilli</taxon>
        <taxon>Bacillales</taxon>
        <taxon>Bacillaceae</taxon>
        <taxon>Anaerobacillus</taxon>
    </lineage>
</organism>
<name>A0A1S2LDR5_9BACI</name>
<comment type="caution">
    <text evidence="2">The sequence shown here is derived from an EMBL/GenBank/DDBJ whole genome shotgun (WGS) entry which is preliminary data.</text>
</comment>
<keyword evidence="3" id="KW-1185">Reference proteome</keyword>
<proteinExistence type="predicted"/>
<reference evidence="2 3" key="1">
    <citation type="submission" date="2016-10" db="EMBL/GenBank/DDBJ databases">
        <title>Draft genome sequences of four alkaliphilic bacteria belonging to the Anaerobacillus genus.</title>
        <authorList>
            <person name="Bassil N.M."/>
            <person name="Lloyd J.R."/>
        </authorList>
    </citation>
    <scope>NUCLEOTIDE SEQUENCE [LARGE SCALE GENOMIC DNA]</scope>
    <source>
        <strain evidence="2 3">DSM 15340</strain>
    </source>
</reference>
<dbReference type="RefSeq" id="WP_071313844.1">
    <property type="nucleotide sequence ID" value="NZ_MLQQ01000039.1"/>
</dbReference>
<keyword evidence="1" id="KW-0175">Coiled coil</keyword>
<evidence type="ECO:0000313" key="3">
    <source>
        <dbReference type="Proteomes" id="UP000180098"/>
    </source>
</evidence>